<evidence type="ECO:0000259" key="3">
    <source>
        <dbReference type="PROSITE" id="PS51471"/>
    </source>
</evidence>
<dbReference type="InterPro" id="IPR027443">
    <property type="entry name" value="IPNS-like_sf"/>
</dbReference>
<keyword evidence="2" id="KW-0408">Iron</keyword>
<gene>
    <name evidence="4" type="ORF">RRF57_008988</name>
</gene>
<comment type="similarity">
    <text evidence="1 2">Belongs to the iron/ascorbate-dependent oxidoreductase family.</text>
</comment>
<comment type="caution">
    <text evidence="4">The sequence shown here is derived from an EMBL/GenBank/DDBJ whole genome shotgun (WGS) entry which is preliminary data.</text>
</comment>
<keyword evidence="2" id="KW-0479">Metal-binding</keyword>
<proteinExistence type="inferred from homology"/>
<dbReference type="InterPro" id="IPR005123">
    <property type="entry name" value="Oxoglu/Fe-dep_dioxygenase_dom"/>
</dbReference>
<evidence type="ECO:0000256" key="2">
    <source>
        <dbReference type="RuleBase" id="RU003682"/>
    </source>
</evidence>
<dbReference type="InterPro" id="IPR050231">
    <property type="entry name" value="Iron_ascorbate_oxido_reductase"/>
</dbReference>
<dbReference type="PROSITE" id="PS51471">
    <property type="entry name" value="FE2OG_OXY"/>
    <property type="match status" value="1"/>
</dbReference>
<dbReference type="GO" id="GO:0044283">
    <property type="term" value="P:small molecule biosynthetic process"/>
    <property type="evidence" value="ECO:0007669"/>
    <property type="project" value="UniProtKB-ARBA"/>
</dbReference>
<dbReference type="PANTHER" id="PTHR47990">
    <property type="entry name" value="2-OXOGLUTARATE (2OG) AND FE(II)-DEPENDENT OXYGENASE SUPERFAMILY PROTEIN-RELATED"/>
    <property type="match status" value="1"/>
</dbReference>
<keyword evidence="5" id="KW-1185">Reference proteome</keyword>
<organism evidence="4 5">
    <name type="scientific">Xylaria bambusicola</name>
    <dbReference type="NCBI Taxonomy" id="326684"/>
    <lineage>
        <taxon>Eukaryota</taxon>
        <taxon>Fungi</taxon>
        <taxon>Dikarya</taxon>
        <taxon>Ascomycota</taxon>
        <taxon>Pezizomycotina</taxon>
        <taxon>Sordariomycetes</taxon>
        <taxon>Xylariomycetidae</taxon>
        <taxon>Xylariales</taxon>
        <taxon>Xylariaceae</taxon>
        <taxon>Xylaria</taxon>
    </lineage>
</organism>
<accession>A0AAN7V282</accession>
<reference evidence="4 5" key="1">
    <citation type="submission" date="2023-10" db="EMBL/GenBank/DDBJ databases">
        <title>Draft genome sequence of Xylaria bambusicola isolate GMP-LS, the root and basal stem rot pathogen of sugarcane in Indonesia.</title>
        <authorList>
            <person name="Selvaraj P."/>
            <person name="Muralishankar V."/>
            <person name="Muruganantham S."/>
            <person name="Sp S."/>
            <person name="Haryani S."/>
            <person name="Lau K.J.X."/>
            <person name="Naqvi N.I."/>
        </authorList>
    </citation>
    <scope>NUCLEOTIDE SEQUENCE [LARGE SCALE GENOMIC DNA]</scope>
    <source>
        <strain evidence="4">GMP-LS</strain>
    </source>
</reference>
<name>A0AAN7V282_9PEZI</name>
<dbReference type="Gene3D" id="2.60.120.330">
    <property type="entry name" value="B-lactam Antibiotic, Isopenicillin N Synthase, Chain"/>
    <property type="match status" value="1"/>
</dbReference>
<evidence type="ECO:0000313" key="4">
    <source>
        <dbReference type="EMBL" id="KAK5633274.1"/>
    </source>
</evidence>
<feature type="domain" description="Fe2OG dioxygenase" evidence="3">
    <location>
        <begin position="214"/>
        <end position="317"/>
    </location>
</feature>
<dbReference type="InterPro" id="IPR044861">
    <property type="entry name" value="IPNS-like_FE2OG_OXY"/>
</dbReference>
<dbReference type="SUPFAM" id="SSF51197">
    <property type="entry name" value="Clavaminate synthase-like"/>
    <property type="match status" value="1"/>
</dbReference>
<protein>
    <recommendedName>
        <fullName evidence="3">Fe2OG dioxygenase domain-containing protein</fullName>
    </recommendedName>
</protein>
<keyword evidence="2" id="KW-0560">Oxidoreductase</keyword>
<sequence length="355" mass="39619">MYTTPNIASGVIKIYYHQFHLLCSLSALTIMAAQTYTIPTVDISPFVNNAPAKELLDVVKAMRHAATVYGFFYLVGHGVTLEEQNRALDCAKLFFTLSEEEKMDVWLKKSLGKSHRGYEPPGIQTHQKGLLPDTKEAFIIGAEVPEDDPEAGTFSTGPNLWPKSLEPEDFQIPIMEYQARMLDLVKILLKILALGLPEEWGCPPDVFDALAVNPSMPMRLLHYAPNPTHNNTCFGVGDHTDFGCITVLLQEPNREGLQVWYPPTETWIPVPVKEGSYVINIGDMVQKYTGGYYRSARHRVVNGGKEHRYSVPFFLNGQLKLKVTALDGSGVETIVGEHIRQRLIDTMGESGKALQ</sequence>
<evidence type="ECO:0000313" key="5">
    <source>
        <dbReference type="Proteomes" id="UP001305414"/>
    </source>
</evidence>
<dbReference type="Pfam" id="PF03171">
    <property type="entry name" value="2OG-FeII_Oxy"/>
    <property type="match status" value="1"/>
</dbReference>
<dbReference type="Pfam" id="PF14226">
    <property type="entry name" value="DIOX_N"/>
    <property type="match status" value="1"/>
</dbReference>
<dbReference type="EMBL" id="JAWHQM010000031">
    <property type="protein sequence ID" value="KAK5633274.1"/>
    <property type="molecule type" value="Genomic_DNA"/>
</dbReference>
<evidence type="ECO:0000256" key="1">
    <source>
        <dbReference type="ARBA" id="ARBA00008056"/>
    </source>
</evidence>
<dbReference type="AlphaFoldDB" id="A0AAN7V282"/>
<dbReference type="Proteomes" id="UP001305414">
    <property type="component" value="Unassembled WGS sequence"/>
</dbReference>
<dbReference type="GO" id="GO:0016491">
    <property type="term" value="F:oxidoreductase activity"/>
    <property type="evidence" value="ECO:0007669"/>
    <property type="project" value="UniProtKB-KW"/>
</dbReference>
<dbReference type="GO" id="GO:0046872">
    <property type="term" value="F:metal ion binding"/>
    <property type="evidence" value="ECO:0007669"/>
    <property type="project" value="UniProtKB-KW"/>
</dbReference>
<dbReference type="InterPro" id="IPR026992">
    <property type="entry name" value="DIOX_N"/>
</dbReference>